<dbReference type="PANTHER" id="PTHR32120">
    <property type="entry name" value="SMALL RIBOSOMAL SUBUNIT BIOGENESIS GTPASE RSGA"/>
    <property type="match status" value="1"/>
</dbReference>
<keyword evidence="8 10" id="KW-0694">RNA-binding</keyword>
<dbReference type="Pfam" id="PF03193">
    <property type="entry name" value="RsgA_GTPase"/>
    <property type="match status" value="1"/>
</dbReference>
<dbReference type="STRING" id="1423719.FC66_GL000129"/>
<keyword evidence="9 10" id="KW-0342">GTP-binding</keyword>
<keyword evidence="5 10" id="KW-0547">Nucleotide-binding</keyword>
<dbReference type="EMBL" id="AZDI01000001">
    <property type="protein sequence ID" value="KRK46506.1"/>
    <property type="molecule type" value="Genomic_DNA"/>
</dbReference>
<dbReference type="Gene3D" id="1.10.40.50">
    <property type="entry name" value="Probable gtpase engc, domain 3"/>
    <property type="match status" value="1"/>
</dbReference>
<dbReference type="GO" id="GO:0019843">
    <property type="term" value="F:rRNA binding"/>
    <property type="evidence" value="ECO:0007669"/>
    <property type="project" value="UniProtKB-KW"/>
</dbReference>
<dbReference type="InterPro" id="IPR012340">
    <property type="entry name" value="NA-bd_OB-fold"/>
</dbReference>
<comment type="cofactor">
    <cofactor evidence="10">
        <name>Zn(2+)</name>
        <dbReference type="ChEBI" id="CHEBI:29105"/>
    </cofactor>
    <text evidence="10">Binds 1 zinc ion per subunit.</text>
</comment>
<evidence type="ECO:0000256" key="2">
    <source>
        <dbReference type="ARBA" id="ARBA00022517"/>
    </source>
</evidence>
<organism evidence="13 14">
    <name type="scientific">Dellaglioa algida DSM 15638</name>
    <dbReference type="NCBI Taxonomy" id="1423719"/>
    <lineage>
        <taxon>Bacteria</taxon>
        <taxon>Bacillati</taxon>
        <taxon>Bacillota</taxon>
        <taxon>Bacilli</taxon>
        <taxon>Lactobacillales</taxon>
        <taxon>Lactobacillaceae</taxon>
        <taxon>Dellaglioa</taxon>
    </lineage>
</organism>
<dbReference type="InterPro" id="IPR010914">
    <property type="entry name" value="RsgA_GTPase_dom"/>
</dbReference>
<evidence type="ECO:0000256" key="7">
    <source>
        <dbReference type="ARBA" id="ARBA00022833"/>
    </source>
</evidence>
<dbReference type="Gene3D" id="3.40.50.300">
    <property type="entry name" value="P-loop containing nucleotide triphosphate hydrolases"/>
    <property type="match status" value="1"/>
</dbReference>
<feature type="binding site" evidence="10">
    <location>
        <position position="252"/>
    </location>
    <ligand>
        <name>Zn(2+)</name>
        <dbReference type="ChEBI" id="CHEBI:29105"/>
    </ligand>
</feature>
<evidence type="ECO:0000256" key="10">
    <source>
        <dbReference type="HAMAP-Rule" id="MF_01820"/>
    </source>
</evidence>
<dbReference type="GeneID" id="83548792"/>
<keyword evidence="3 10" id="KW-0479">Metal-binding</keyword>
<evidence type="ECO:0000256" key="1">
    <source>
        <dbReference type="ARBA" id="ARBA00022490"/>
    </source>
</evidence>
<evidence type="ECO:0000256" key="4">
    <source>
        <dbReference type="ARBA" id="ARBA00022730"/>
    </source>
</evidence>
<keyword evidence="4 10" id="KW-0699">rRNA-binding</keyword>
<dbReference type="PANTHER" id="PTHR32120:SF11">
    <property type="entry name" value="SMALL RIBOSOMAL SUBUNIT BIOGENESIS GTPASE RSGA 1, MITOCHONDRIAL-RELATED"/>
    <property type="match status" value="1"/>
</dbReference>
<sequence length="295" mass="33088">MVTGQIRQSLSGFYDVDVDGETYRTRARGNFRNSNQAPLVGDWVDFKAENKKEGYILSIHERENSLIRPPVANIDEAIVVTSCVEPAFSSNLLDRQLIMLESHHVRPVLYFSKGDLIPEGKVTELSDIIEAYGKIYPTFFPFGENEDDVVKSLQDTFPGKIAVVMGQTGAGKSTLLNKIMPELELQTAEISKALHRGKHTTRKVTLMPIAGGLIADTPGFSSFDLFDMSKEELPKLFPELNELSVGCKFRGCLHIKEPKCAVKAALEQGEILESRYKNYLQFNQLIVDQKPNYKK</sequence>
<dbReference type="GO" id="GO:0005737">
    <property type="term" value="C:cytoplasm"/>
    <property type="evidence" value="ECO:0007669"/>
    <property type="project" value="UniProtKB-SubCell"/>
</dbReference>
<feature type="binding site" evidence="10">
    <location>
        <position position="247"/>
    </location>
    <ligand>
        <name>Zn(2+)</name>
        <dbReference type="ChEBI" id="CHEBI:29105"/>
    </ligand>
</feature>
<comment type="function">
    <text evidence="10">One of several proteins that assist in the late maturation steps of the functional core of the 30S ribosomal subunit. Helps release RbfA from mature subunits. May play a role in the assembly of ribosomal proteins into the subunit. Circularly permuted GTPase that catalyzes slow GTP hydrolysis, GTPase activity is stimulated by the 30S ribosomal subunit.</text>
</comment>
<evidence type="ECO:0000256" key="3">
    <source>
        <dbReference type="ARBA" id="ARBA00022723"/>
    </source>
</evidence>
<feature type="binding site" evidence="10">
    <location>
        <begin position="166"/>
        <end position="174"/>
    </location>
    <ligand>
        <name>GTP</name>
        <dbReference type="ChEBI" id="CHEBI:37565"/>
    </ligand>
</feature>
<reference evidence="13 14" key="1">
    <citation type="journal article" date="2015" name="Genome Announc.">
        <title>Expanding the biotechnology potential of lactobacilli through comparative genomics of 213 strains and associated genera.</title>
        <authorList>
            <person name="Sun Z."/>
            <person name="Harris H.M."/>
            <person name="McCann A."/>
            <person name="Guo C."/>
            <person name="Argimon S."/>
            <person name="Zhang W."/>
            <person name="Yang X."/>
            <person name="Jeffery I.B."/>
            <person name="Cooney J.C."/>
            <person name="Kagawa T.F."/>
            <person name="Liu W."/>
            <person name="Song Y."/>
            <person name="Salvetti E."/>
            <person name="Wrobel A."/>
            <person name="Rasinkangas P."/>
            <person name="Parkhill J."/>
            <person name="Rea M.C."/>
            <person name="O'Sullivan O."/>
            <person name="Ritari J."/>
            <person name="Douillard F.P."/>
            <person name="Paul Ross R."/>
            <person name="Yang R."/>
            <person name="Briner A.E."/>
            <person name="Felis G.E."/>
            <person name="de Vos W.M."/>
            <person name="Barrangou R."/>
            <person name="Klaenhammer T.R."/>
            <person name="Caufield P.W."/>
            <person name="Cui Y."/>
            <person name="Zhang H."/>
            <person name="O'Toole P.W."/>
        </authorList>
    </citation>
    <scope>NUCLEOTIDE SEQUENCE [LARGE SCALE GENOMIC DNA]</scope>
    <source>
        <strain evidence="13 14">DSM 15638</strain>
    </source>
</reference>
<dbReference type="HAMAP" id="MF_01820">
    <property type="entry name" value="GTPase_RsgA"/>
    <property type="match status" value="1"/>
</dbReference>
<dbReference type="RefSeq" id="WP_057973451.1">
    <property type="nucleotide sequence ID" value="NZ_AZDI01000001.1"/>
</dbReference>
<comment type="subunit">
    <text evidence="10">Monomer. Associates with 30S ribosomal subunit, binds 16S rRNA.</text>
</comment>
<dbReference type="CDD" id="cd04466">
    <property type="entry name" value="S1_YloQ_GTPase"/>
    <property type="match status" value="1"/>
</dbReference>
<dbReference type="EC" id="3.6.1.-" evidence="10"/>
<protein>
    <recommendedName>
        <fullName evidence="10">Small ribosomal subunit biogenesis GTPase RsgA</fullName>
        <ecNumber evidence="10">3.6.1.-</ecNumber>
    </recommendedName>
</protein>
<dbReference type="PROSITE" id="PS51721">
    <property type="entry name" value="G_CP"/>
    <property type="match status" value="1"/>
</dbReference>
<evidence type="ECO:0000256" key="6">
    <source>
        <dbReference type="ARBA" id="ARBA00022801"/>
    </source>
</evidence>
<evidence type="ECO:0000259" key="12">
    <source>
        <dbReference type="PROSITE" id="PS51721"/>
    </source>
</evidence>
<dbReference type="OrthoDB" id="9809485at2"/>
<dbReference type="SUPFAM" id="SSF52540">
    <property type="entry name" value="P-loop containing nucleoside triphosphate hydrolases"/>
    <property type="match status" value="1"/>
</dbReference>
<dbReference type="GO" id="GO:0046872">
    <property type="term" value="F:metal ion binding"/>
    <property type="evidence" value="ECO:0007669"/>
    <property type="project" value="UniProtKB-KW"/>
</dbReference>
<evidence type="ECO:0000256" key="8">
    <source>
        <dbReference type="ARBA" id="ARBA00022884"/>
    </source>
</evidence>
<evidence type="ECO:0000259" key="11">
    <source>
        <dbReference type="PROSITE" id="PS50936"/>
    </source>
</evidence>
<dbReference type="SUPFAM" id="SSF50249">
    <property type="entry name" value="Nucleic acid-binding proteins"/>
    <property type="match status" value="1"/>
</dbReference>
<comment type="subcellular location">
    <subcellularLocation>
        <location evidence="10">Cytoplasm</location>
    </subcellularLocation>
</comment>
<evidence type="ECO:0000256" key="5">
    <source>
        <dbReference type="ARBA" id="ARBA00022741"/>
    </source>
</evidence>
<keyword evidence="7 10" id="KW-0862">Zinc</keyword>
<name>A0A0R1HTC5_9LACO</name>
<feature type="domain" description="CP-type G" evidence="12">
    <location>
        <begin position="63"/>
        <end position="223"/>
    </location>
</feature>
<keyword evidence="1 10" id="KW-0963">Cytoplasm</keyword>
<feature type="binding site" evidence="10">
    <location>
        <position position="260"/>
    </location>
    <ligand>
        <name>Zn(2+)</name>
        <dbReference type="ChEBI" id="CHEBI:29105"/>
    </ligand>
</feature>
<feature type="binding site" evidence="10">
    <location>
        <position position="254"/>
    </location>
    <ligand>
        <name>Zn(2+)</name>
        <dbReference type="ChEBI" id="CHEBI:29105"/>
    </ligand>
</feature>
<keyword evidence="14" id="KW-1185">Reference proteome</keyword>
<gene>
    <name evidence="10" type="primary">rsgA</name>
    <name evidence="13" type="ORF">FC66_GL000129</name>
</gene>
<dbReference type="NCBIfam" id="TIGR00157">
    <property type="entry name" value="ribosome small subunit-dependent GTPase A"/>
    <property type="match status" value="1"/>
</dbReference>
<accession>A0A0R1HTC5</accession>
<evidence type="ECO:0000313" key="14">
    <source>
        <dbReference type="Proteomes" id="UP000051450"/>
    </source>
</evidence>
<comment type="similarity">
    <text evidence="10">Belongs to the TRAFAC class YlqF/YawG GTPase family. RsgA subfamily.</text>
</comment>
<evidence type="ECO:0000256" key="9">
    <source>
        <dbReference type="ARBA" id="ARBA00023134"/>
    </source>
</evidence>
<dbReference type="PATRIC" id="fig|1423719.4.peg.131"/>
<proteinExistence type="inferred from homology"/>
<dbReference type="Proteomes" id="UP000051450">
    <property type="component" value="Unassembled WGS sequence"/>
</dbReference>
<dbReference type="InterPro" id="IPR031944">
    <property type="entry name" value="RsgA_N"/>
</dbReference>
<dbReference type="Pfam" id="PF16745">
    <property type="entry name" value="RsgA_N"/>
    <property type="match status" value="1"/>
</dbReference>
<feature type="domain" description="EngC GTPase" evidence="11">
    <location>
        <begin position="72"/>
        <end position="221"/>
    </location>
</feature>
<dbReference type="CDD" id="cd01854">
    <property type="entry name" value="YjeQ_EngC"/>
    <property type="match status" value="1"/>
</dbReference>
<dbReference type="GO" id="GO:0003924">
    <property type="term" value="F:GTPase activity"/>
    <property type="evidence" value="ECO:0007669"/>
    <property type="project" value="UniProtKB-UniRule"/>
</dbReference>
<dbReference type="AlphaFoldDB" id="A0A0R1HTC5"/>
<evidence type="ECO:0000313" key="13">
    <source>
        <dbReference type="EMBL" id="KRK46506.1"/>
    </source>
</evidence>
<feature type="binding site" evidence="10">
    <location>
        <begin position="112"/>
        <end position="115"/>
    </location>
    <ligand>
        <name>GTP</name>
        <dbReference type="ChEBI" id="CHEBI:37565"/>
    </ligand>
</feature>
<dbReference type="PROSITE" id="PS50936">
    <property type="entry name" value="ENGC_GTPASE"/>
    <property type="match status" value="1"/>
</dbReference>
<dbReference type="InterPro" id="IPR027417">
    <property type="entry name" value="P-loop_NTPase"/>
</dbReference>
<dbReference type="InterPro" id="IPR004881">
    <property type="entry name" value="Ribosome_biogen_GTPase_RsgA"/>
</dbReference>
<dbReference type="InterPro" id="IPR030378">
    <property type="entry name" value="G_CP_dom"/>
</dbReference>
<keyword evidence="2 10" id="KW-0690">Ribosome biogenesis</keyword>
<dbReference type="Gene3D" id="2.40.50.140">
    <property type="entry name" value="Nucleic acid-binding proteins"/>
    <property type="match status" value="1"/>
</dbReference>
<keyword evidence="6 10" id="KW-0378">Hydrolase</keyword>
<dbReference type="GO" id="GO:0042274">
    <property type="term" value="P:ribosomal small subunit biogenesis"/>
    <property type="evidence" value="ECO:0007669"/>
    <property type="project" value="UniProtKB-UniRule"/>
</dbReference>
<comment type="caution">
    <text evidence="13">The sequence shown here is derived from an EMBL/GenBank/DDBJ whole genome shotgun (WGS) entry which is preliminary data.</text>
</comment>
<dbReference type="GO" id="GO:0005525">
    <property type="term" value="F:GTP binding"/>
    <property type="evidence" value="ECO:0007669"/>
    <property type="project" value="UniProtKB-UniRule"/>
</dbReference>